<protein>
    <submittedName>
        <fullName evidence="2">Uncharacterized protein</fullName>
    </submittedName>
</protein>
<evidence type="ECO:0000256" key="1">
    <source>
        <dbReference type="SAM" id="MobiDB-lite"/>
    </source>
</evidence>
<feature type="non-terminal residue" evidence="2">
    <location>
        <position position="1"/>
    </location>
</feature>
<gene>
    <name evidence="2" type="ORF">Taro_053273</name>
</gene>
<feature type="compositionally biased region" description="Low complexity" evidence="1">
    <location>
        <begin position="23"/>
        <end position="32"/>
    </location>
</feature>
<proteinExistence type="predicted"/>
<name>A0A843XMJ9_COLES</name>
<dbReference type="Proteomes" id="UP000652761">
    <property type="component" value="Unassembled WGS sequence"/>
</dbReference>
<comment type="caution">
    <text evidence="2">The sequence shown here is derived from an EMBL/GenBank/DDBJ whole genome shotgun (WGS) entry which is preliminary data.</text>
</comment>
<evidence type="ECO:0000313" key="2">
    <source>
        <dbReference type="EMBL" id="MQM20255.1"/>
    </source>
</evidence>
<evidence type="ECO:0000313" key="3">
    <source>
        <dbReference type="Proteomes" id="UP000652761"/>
    </source>
</evidence>
<dbReference type="AlphaFoldDB" id="A0A843XMJ9"/>
<reference evidence="2" key="1">
    <citation type="submission" date="2017-07" db="EMBL/GenBank/DDBJ databases">
        <title>Taro Niue Genome Assembly and Annotation.</title>
        <authorList>
            <person name="Atibalentja N."/>
            <person name="Keating K."/>
            <person name="Fields C.J."/>
        </authorList>
    </citation>
    <scope>NUCLEOTIDE SEQUENCE</scope>
    <source>
        <strain evidence="2">Niue_2</strain>
        <tissue evidence="2">Leaf</tissue>
    </source>
</reference>
<keyword evidence="3" id="KW-1185">Reference proteome</keyword>
<feature type="region of interest" description="Disordered" evidence="1">
    <location>
        <begin position="18"/>
        <end position="56"/>
    </location>
</feature>
<accession>A0A843XMJ9</accession>
<organism evidence="2 3">
    <name type="scientific">Colocasia esculenta</name>
    <name type="common">Wild taro</name>
    <name type="synonym">Arum esculentum</name>
    <dbReference type="NCBI Taxonomy" id="4460"/>
    <lineage>
        <taxon>Eukaryota</taxon>
        <taxon>Viridiplantae</taxon>
        <taxon>Streptophyta</taxon>
        <taxon>Embryophyta</taxon>
        <taxon>Tracheophyta</taxon>
        <taxon>Spermatophyta</taxon>
        <taxon>Magnoliopsida</taxon>
        <taxon>Liliopsida</taxon>
        <taxon>Araceae</taxon>
        <taxon>Aroideae</taxon>
        <taxon>Colocasieae</taxon>
        <taxon>Colocasia</taxon>
    </lineage>
</organism>
<sequence length="150" mass="16485">QLTRTNYTGLPLSLAATDERSSCRSTRTSQTTVETNQHHNRGPHCHGPMPGTFRDSGLSSLEVRHWKRTSWGPVTSTGVRTPNYERATRDKTTNSHKSLSHCRLSLSRTYNSSTGVRVSRTDDTDLDGTAQVPRQAPSTSLAHTEPGAPN</sequence>
<feature type="compositionally biased region" description="Polar residues" evidence="1">
    <location>
        <begin position="106"/>
        <end position="116"/>
    </location>
</feature>
<dbReference type="EMBL" id="NMUH01009640">
    <property type="protein sequence ID" value="MQM20255.1"/>
    <property type="molecule type" value="Genomic_DNA"/>
</dbReference>
<feature type="region of interest" description="Disordered" evidence="1">
    <location>
        <begin position="72"/>
        <end position="150"/>
    </location>
</feature>